<evidence type="ECO:0000313" key="3">
    <source>
        <dbReference type="Proteomes" id="UP000231019"/>
    </source>
</evidence>
<dbReference type="InterPro" id="IPR050834">
    <property type="entry name" value="Glycosyltransf_2"/>
</dbReference>
<dbReference type="Proteomes" id="UP000231019">
    <property type="component" value="Unassembled WGS sequence"/>
</dbReference>
<dbReference type="InterPro" id="IPR029044">
    <property type="entry name" value="Nucleotide-diphossugar_trans"/>
</dbReference>
<comment type="caution">
    <text evidence="2">The sequence shown here is derived from an EMBL/GenBank/DDBJ whole genome shotgun (WGS) entry which is preliminary data.</text>
</comment>
<dbReference type="PANTHER" id="PTHR43685:SF2">
    <property type="entry name" value="GLYCOSYLTRANSFERASE 2-LIKE DOMAIN-CONTAINING PROTEIN"/>
    <property type="match status" value="1"/>
</dbReference>
<evidence type="ECO:0000259" key="1">
    <source>
        <dbReference type="Pfam" id="PF00535"/>
    </source>
</evidence>
<dbReference type="PANTHER" id="PTHR43685">
    <property type="entry name" value="GLYCOSYLTRANSFERASE"/>
    <property type="match status" value="1"/>
</dbReference>
<gene>
    <name evidence="2" type="ORF">COW36_02815</name>
</gene>
<dbReference type="CDD" id="cd00761">
    <property type="entry name" value="Glyco_tranf_GTA_type"/>
    <property type="match status" value="1"/>
</dbReference>
<name>A0A2M7GA91_9BACT</name>
<reference evidence="2 3" key="1">
    <citation type="submission" date="2017-09" db="EMBL/GenBank/DDBJ databases">
        <title>Depth-based differentiation of microbial function through sediment-hosted aquifers and enrichment of novel symbionts in the deep terrestrial subsurface.</title>
        <authorList>
            <person name="Probst A.J."/>
            <person name="Ladd B."/>
            <person name="Jarett J.K."/>
            <person name="Geller-Mcgrath D.E."/>
            <person name="Sieber C.M."/>
            <person name="Emerson J.B."/>
            <person name="Anantharaman K."/>
            <person name="Thomas B.C."/>
            <person name="Malmstrom R."/>
            <person name="Stieglmeier M."/>
            <person name="Klingl A."/>
            <person name="Woyke T."/>
            <person name="Ryan C.M."/>
            <person name="Banfield J.F."/>
        </authorList>
    </citation>
    <scope>NUCLEOTIDE SEQUENCE [LARGE SCALE GENOMIC DNA]</scope>
    <source>
        <strain evidence="2">CG17_big_fil_post_rev_8_21_14_2_50_48_46</strain>
    </source>
</reference>
<sequence>MNHSPPLKTTQILLAEENTAALQSLLWHLSREAFEHKLQILLLPKETEANPDLARDLQNAYQYYAYLNGGYQADQPFICPVEVFAYNPTEKTEPLLQGQETVQILLSDPLSQKQNAGLKSLSQINASLQHNQPPQTAQPAEIWHDEKAEELLKNCVETWKQAEPETLQDLWKSSAGALYRCLQDMQLWRERGLQTHSVLFEPLIPELLATPQAWHLHMLLLLFKRVYPLEAQNLAKAPVFFQTLYPFYLQANQQHLEILPPVQDWEVTLLVITYNRPDWLKRTLESILAQTYPHWRLALIDHGSSDSTTGYCEKMAQQDARIHFQRLEQNQGMLGLQEIWQKFCQECPTELLAIVSDDDWYAPHYLETLVNYLQAHPWVAKVFGSYQNVDIHEKPLQAYGPLYPQACRVEPRIELQRALVASMFSEHHLIRKQVLKRIVAADPYVAPGSEYAAFDFILGVKLPALFEVGYVSESLSFITLHGQSTFIHDASMSYYLLVVLEEIIKDYSALFGSNSFPLSSAEHFMREQIERNLEKFKQTLFSLPDPKGLEQQIQTSQKTWAQYLRLKSEFLPLCHPQKASLFSSDPEAAYQYKSPSLRY</sequence>
<organism evidence="2 3">
    <name type="scientific">bacterium (Candidatus Blackallbacteria) CG17_big_fil_post_rev_8_21_14_2_50_48_46</name>
    <dbReference type="NCBI Taxonomy" id="2014261"/>
    <lineage>
        <taxon>Bacteria</taxon>
        <taxon>Candidatus Blackallbacteria</taxon>
    </lineage>
</organism>
<dbReference type="InterPro" id="IPR001173">
    <property type="entry name" value="Glyco_trans_2-like"/>
</dbReference>
<protein>
    <recommendedName>
        <fullName evidence="1">Glycosyltransferase 2-like domain-containing protein</fullName>
    </recommendedName>
</protein>
<dbReference type="AlphaFoldDB" id="A0A2M7GA91"/>
<dbReference type="Pfam" id="PF00535">
    <property type="entry name" value="Glycos_transf_2"/>
    <property type="match status" value="1"/>
</dbReference>
<accession>A0A2M7GA91</accession>
<evidence type="ECO:0000313" key="2">
    <source>
        <dbReference type="EMBL" id="PIW19060.1"/>
    </source>
</evidence>
<proteinExistence type="predicted"/>
<dbReference type="Gene3D" id="3.90.550.10">
    <property type="entry name" value="Spore Coat Polysaccharide Biosynthesis Protein SpsA, Chain A"/>
    <property type="match status" value="1"/>
</dbReference>
<dbReference type="SUPFAM" id="SSF53448">
    <property type="entry name" value="Nucleotide-diphospho-sugar transferases"/>
    <property type="match status" value="1"/>
</dbReference>
<feature type="domain" description="Glycosyltransferase 2-like" evidence="1">
    <location>
        <begin position="269"/>
        <end position="378"/>
    </location>
</feature>
<dbReference type="EMBL" id="PFFQ01000006">
    <property type="protein sequence ID" value="PIW19060.1"/>
    <property type="molecule type" value="Genomic_DNA"/>
</dbReference>